<dbReference type="Gene3D" id="3.40.50.410">
    <property type="entry name" value="von Willebrand factor, type A domain"/>
    <property type="match status" value="1"/>
</dbReference>
<feature type="signal peptide" evidence="16">
    <location>
        <begin position="1"/>
        <end position="30"/>
    </location>
</feature>
<keyword evidence="2" id="KW-0813">Transport</keyword>
<name>A0AAE0SPD2_9BIVA</name>
<proteinExistence type="predicted"/>
<evidence type="ECO:0000256" key="10">
    <source>
        <dbReference type="ARBA" id="ARBA00022989"/>
    </source>
</evidence>
<evidence type="ECO:0000259" key="17">
    <source>
        <dbReference type="PROSITE" id="PS50234"/>
    </source>
</evidence>
<dbReference type="PANTHER" id="PTHR10166">
    <property type="entry name" value="VOLTAGE-DEPENDENT CALCIUM CHANNEL SUBUNIT ALPHA-2/DELTA-RELATED"/>
    <property type="match status" value="1"/>
</dbReference>
<keyword evidence="15" id="KW-0407">Ion channel</keyword>
<keyword evidence="7 16" id="KW-0732">Signal</keyword>
<dbReference type="SUPFAM" id="SSF53300">
    <property type="entry name" value="vWA-like"/>
    <property type="match status" value="1"/>
</dbReference>
<dbReference type="GO" id="GO:0005891">
    <property type="term" value="C:voltage-gated calcium channel complex"/>
    <property type="evidence" value="ECO:0007669"/>
    <property type="project" value="TreeGrafter"/>
</dbReference>
<keyword evidence="10" id="KW-1133">Transmembrane helix</keyword>
<keyword evidence="8" id="KW-0106">Calcium</keyword>
<keyword evidence="14" id="KW-0325">Glycoprotein</keyword>
<feature type="domain" description="VWFA" evidence="17">
    <location>
        <begin position="262"/>
        <end position="454"/>
    </location>
</feature>
<keyword evidence="3" id="KW-0109">Calcium transport</keyword>
<reference evidence="18" key="1">
    <citation type="journal article" date="2021" name="Genome Biol. Evol.">
        <title>A High-Quality Reference Genome for a Parasitic Bivalve with Doubly Uniparental Inheritance (Bivalvia: Unionida).</title>
        <authorList>
            <person name="Smith C.H."/>
        </authorList>
    </citation>
    <scope>NUCLEOTIDE SEQUENCE</scope>
    <source>
        <strain evidence="18">CHS0354</strain>
    </source>
</reference>
<evidence type="ECO:0000256" key="2">
    <source>
        <dbReference type="ARBA" id="ARBA00022448"/>
    </source>
</evidence>
<evidence type="ECO:0000256" key="14">
    <source>
        <dbReference type="ARBA" id="ARBA00023180"/>
    </source>
</evidence>
<evidence type="ECO:0000256" key="9">
    <source>
        <dbReference type="ARBA" id="ARBA00022882"/>
    </source>
</evidence>
<evidence type="ECO:0000256" key="15">
    <source>
        <dbReference type="ARBA" id="ARBA00023303"/>
    </source>
</evidence>
<dbReference type="GO" id="GO:0046872">
    <property type="term" value="F:metal ion binding"/>
    <property type="evidence" value="ECO:0007669"/>
    <property type="project" value="UniProtKB-KW"/>
</dbReference>
<evidence type="ECO:0000256" key="3">
    <source>
        <dbReference type="ARBA" id="ARBA00022568"/>
    </source>
</evidence>
<evidence type="ECO:0000256" key="6">
    <source>
        <dbReference type="ARBA" id="ARBA00022723"/>
    </source>
</evidence>
<evidence type="ECO:0000256" key="12">
    <source>
        <dbReference type="ARBA" id="ARBA00023136"/>
    </source>
</evidence>
<evidence type="ECO:0000313" key="18">
    <source>
        <dbReference type="EMBL" id="KAK3595584.1"/>
    </source>
</evidence>
<keyword evidence="5" id="KW-0812">Transmembrane</keyword>
<dbReference type="PROSITE" id="PS50234">
    <property type="entry name" value="VWFA"/>
    <property type="match status" value="1"/>
</dbReference>
<evidence type="ECO:0000256" key="11">
    <source>
        <dbReference type="ARBA" id="ARBA00023065"/>
    </source>
</evidence>
<dbReference type="Pfam" id="PF08473">
    <property type="entry name" value="VGCC_alpha2"/>
    <property type="match status" value="1"/>
</dbReference>
<dbReference type="AlphaFoldDB" id="A0AAE0SPD2"/>
<organism evidence="18 19">
    <name type="scientific">Potamilus streckersoni</name>
    <dbReference type="NCBI Taxonomy" id="2493646"/>
    <lineage>
        <taxon>Eukaryota</taxon>
        <taxon>Metazoa</taxon>
        <taxon>Spiralia</taxon>
        <taxon>Lophotrochozoa</taxon>
        <taxon>Mollusca</taxon>
        <taxon>Bivalvia</taxon>
        <taxon>Autobranchia</taxon>
        <taxon>Heteroconchia</taxon>
        <taxon>Palaeoheterodonta</taxon>
        <taxon>Unionida</taxon>
        <taxon>Unionoidea</taxon>
        <taxon>Unionidae</taxon>
        <taxon>Ambleminae</taxon>
        <taxon>Lampsilini</taxon>
        <taxon>Potamilus</taxon>
    </lineage>
</organism>
<dbReference type="InterPro" id="IPR051173">
    <property type="entry name" value="Ca_channel_alpha-2/delta"/>
</dbReference>
<dbReference type="FunFam" id="3.40.50.410:FF:000007">
    <property type="entry name" value="Calcium voltage-gated channel auxiliary subunit alpha2delta 3"/>
    <property type="match status" value="1"/>
</dbReference>
<evidence type="ECO:0000256" key="8">
    <source>
        <dbReference type="ARBA" id="ARBA00022837"/>
    </source>
</evidence>
<sequence length="1105" mass="125427">MATIDVTGYVFRILALVILIHSCVISSTSGRDFPSLGRIEKWASKLSGELVKSAKAASGYDFFNRSYNEQLNEKGRLSFESINGSVLVAEMAEKLADVLGKKMQALNRSVVAAEEAAANHTWNPKIKKEDVEYVNSKDLLNNDTRLVYHERFKQKVSPNFTSVHIPVEIYDGIKLIPQWTSQKKVPRDVEILNGLKWSGALDQIFRENFDNDPHILWQYFGSQTGFMRTLPASQWRTPPGQVDLYDVRRRPWYIQGSSSPKDMMIIIDTSGSVHGQALQLMKVTVRSLLDTLGENDFVNIAKFDTKASFVSCFKTFVQANYRNKEILSAKVDELVAKNQADYSAGFTFAFEQFIQFDNGSKNGQGANCNKLIMLLTDGGSDTVEDVFKKYNWPEKKVRVFTYAVGPTASPVSAIRWMACANKGYFSQIPAMGAIRSKVQGYMKAFIDDKAYNNVSDIAWAISADPRGLGMMTTVTLPVYNRTRGSSNQTILGVMGIDVTTDEMQKYSPAEKLGPNGYSFAINSNGYIIFHPGLKIRGNISEPPNVDFLEVEVENERKVALRTNMIDITPDKVGQDVLVTYELSPDERHVDRESRVYSYTGIRGTTFSLGICLPSDKKYHLKVELDFSKFDLSMLNKSNTELLIADTNFENFTTTENQQGRSEALRELLSDLVQGNTEIDQEYEYRLKHLLWDINITDSFDGYWKTLFNTDKKAELGINGSEPSMIGAFIGTYGGLTRIFPKSLADEFEDQRNLWDAEYFRRAIDSPDFMFSVPYSKDASQFDPNSTDPHITVVKAVSLEEKNYKIAVAGAVFTHDSVRIRMQDASVDSASGQELNCLNSDFLTCYLLDDGAFIIATNQEDKLGDVGRFFGKVDPHIMIELYNRTYNRLEQYDYQGLCDSTDDDVSAGPSIFRIPSFNLLYEVLTVNWWKTAITWSLYNFNLYNWLFGSHLNQVEASNNNLPRSCIKKRAQYYFRDEFNNYSGTIECEIKNCSWDFTAMRVQGTNLLLLVTEPHLQGVCENCIHYIDPTILIQEPIEVIDEPDYCNMEPRYRKRPEGCWDSDVQVHFFLSFAISECVSFGDIFPLYSTDPVHDLIMSFQKNSYSFT</sequence>
<evidence type="ECO:0000256" key="4">
    <source>
        <dbReference type="ARBA" id="ARBA00022673"/>
    </source>
</evidence>
<reference evidence="18" key="2">
    <citation type="journal article" date="2021" name="Genome Biol. Evol.">
        <title>Developing a high-quality reference genome for a parasitic bivalve with doubly uniparental inheritance (Bivalvia: Unionida).</title>
        <authorList>
            <person name="Smith C.H."/>
        </authorList>
    </citation>
    <scope>NUCLEOTIDE SEQUENCE</scope>
    <source>
        <strain evidence="18">CHS0354</strain>
        <tissue evidence="18">Mantle</tissue>
    </source>
</reference>
<dbReference type="Proteomes" id="UP001195483">
    <property type="component" value="Unassembled WGS sequence"/>
</dbReference>
<comment type="subcellular location">
    <subcellularLocation>
        <location evidence="1">Membrane</location>
        <topology evidence="1">Single-pass type I membrane protein</topology>
    </subcellularLocation>
</comment>
<dbReference type="InterPro" id="IPR036465">
    <property type="entry name" value="vWFA_dom_sf"/>
</dbReference>
<evidence type="ECO:0000256" key="13">
    <source>
        <dbReference type="ARBA" id="ARBA00023157"/>
    </source>
</evidence>
<evidence type="ECO:0000256" key="1">
    <source>
        <dbReference type="ARBA" id="ARBA00004479"/>
    </source>
</evidence>
<keyword evidence="6" id="KW-0479">Metal-binding</keyword>
<dbReference type="InterPro" id="IPR013680">
    <property type="entry name" value="VDCC_a2/dsu"/>
</dbReference>
<dbReference type="PANTHER" id="PTHR10166:SF67">
    <property type="entry name" value="VWFA DOMAIN-CONTAINING PROTEIN"/>
    <property type="match status" value="1"/>
</dbReference>
<keyword evidence="4" id="KW-0107">Calcium channel</keyword>
<feature type="chain" id="PRO_5042274667" description="VWFA domain-containing protein" evidence="16">
    <location>
        <begin position="31"/>
        <end position="1105"/>
    </location>
</feature>
<reference evidence="18" key="3">
    <citation type="submission" date="2023-05" db="EMBL/GenBank/DDBJ databases">
        <authorList>
            <person name="Smith C.H."/>
        </authorList>
    </citation>
    <scope>NUCLEOTIDE SEQUENCE</scope>
    <source>
        <strain evidence="18">CHS0354</strain>
        <tissue evidence="18">Mantle</tissue>
    </source>
</reference>
<dbReference type="SMART" id="SM00327">
    <property type="entry name" value="VWA"/>
    <property type="match status" value="1"/>
</dbReference>
<protein>
    <recommendedName>
        <fullName evidence="17">VWFA domain-containing protein</fullName>
    </recommendedName>
</protein>
<dbReference type="EMBL" id="JAEAOA010000613">
    <property type="protein sequence ID" value="KAK3595584.1"/>
    <property type="molecule type" value="Genomic_DNA"/>
</dbReference>
<evidence type="ECO:0000313" key="19">
    <source>
        <dbReference type="Proteomes" id="UP001195483"/>
    </source>
</evidence>
<evidence type="ECO:0000256" key="7">
    <source>
        <dbReference type="ARBA" id="ARBA00022729"/>
    </source>
</evidence>
<keyword evidence="13" id="KW-1015">Disulfide bond</keyword>
<dbReference type="InterPro" id="IPR002035">
    <property type="entry name" value="VWF_A"/>
</dbReference>
<comment type="caution">
    <text evidence="18">The sequence shown here is derived from an EMBL/GenBank/DDBJ whole genome shotgun (WGS) entry which is preliminary data.</text>
</comment>
<dbReference type="Gene3D" id="3.30.450.20">
    <property type="entry name" value="PAS domain"/>
    <property type="match status" value="1"/>
</dbReference>
<keyword evidence="12" id="KW-0472">Membrane</keyword>
<keyword evidence="11" id="KW-0406">Ion transport</keyword>
<keyword evidence="9" id="KW-0851">Voltage-gated channel</keyword>
<keyword evidence="19" id="KW-1185">Reference proteome</keyword>
<evidence type="ECO:0000256" key="16">
    <source>
        <dbReference type="SAM" id="SignalP"/>
    </source>
</evidence>
<dbReference type="Pfam" id="PF13768">
    <property type="entry name" value="VWA_3"/>
    <property type="match status" value="1"/>
</dbReference>
<dbReference type="GO" id="GO:0005245">
    <property type="term" value="F:voltage-gated calcium channel activity"/>
    <property type="evidence" value="ECO:0007669"/>
    <property type="project" value="TreeGrafter"/>
</dbReference>
<dbReference type="Pfam" id="PF08399">
    <property type="entry name" value="VWA_N"/>
    <property type="match status" value="1"/>
</dbReference>
<accession>A0AAE0SPD2</accession>
<dbReference type="InterPro" id="IPR013608">
    <property type="entry name" value="VWA_N"/>
</dbReference>
<evidence type="ECO:0000256" key="5">
    <source>
        <dbReference type="ARBA" id="ARBA00022692"/>
    </source>
</evidence>
<gene>
    <name evidence="18" type="ORF">CHS0354_009540</name>
</gene>